<evidence type="ECO:0008006" key="7">
    <source>
        <dbReference type="Google" id="ProtNLM"/>
    </source>
</evidence>
<dbReference type="SUPFAM" id="SSF48371">
    <property type="entry name" value="ARM repeat"/>
    <property type="match status" value="1"/>
</dbReference>
<feature type="region of interest" description="Disordered" evidence="2">
    <location>
        <begin position="1115"/>
        <end position="1143"/>
    </location>
</feature>
<protein>
    <recommendedName>
        <fullName evidence="7">Ribosomal RNA-processing protein 12-like conserved domain-containing protein</fullName>
    </recommendedName>
</protein>
<evidence type="ECO:0000259" key="4">
    <source>
        <dbReference type="Pfam" id="PF25772"/>
    </source>
</evidence>
<dbReference type="Proteomes" id="UP001222027">
    <property type="component" value="Unassembled WGS sequence"/>
</dbReference>
<name>A0AAV8QM87_ENSVE</name>
<dbReference type="Pfam" id="PF08161">
    <property type="entry name" value="RRP12_HEAT"/>
    <property type="match status" value="1"/>
</dbReference>
<dbReference type="Pfam" id="PF25772">
    <property type="entry name" value="HEAT_RRP12_N"/>
    <property type="match status" value="1"/>
</dbReference>
<feature type="region of interest" description="Disordered" evidence="2">
    <location>
        <begin position="944"/>
        <end position="963"/>
    </location>
</feature>
<dbReference type="Gene3D" id="1.25.10.10">
    <property type="entry name" value="Leucine-rich Repeat Variant"/>
    <property type="match status" value="1"/>
</dbReference>
<evidence type="ECO:0000313" key="6">
    <source>
        <dbReference type="Proteomes" id="UP001222027"/>
    </source>
</evidence>
<comment type="similarity">
    <text evidence="1">Belongs to the RRP12 family.</text>
</comment>
<dbReference type="EMBL" id="JAQQAF010000007">
    <property type="protein sequence ID" value="KAJ8472268.1"/>
    <property type="molecule type" value="Genomic_DNA"/>
</dbReference>
<dbReference type="PANTHER" id="PTHR48445:SF1">
    <property type="entry name" value="OS02G0782100 PROTEIN"/>
    <property type="match status" value="1"/>
</dbReference>
<evidence type="ECO:0000259" key="3">
    <source>
        <dbReference type="Pfam" id="PF08161"/>
    </source>
</evidence>
<keyword evidence="6" id="KW-1185">Reference proteome</keyword>
<reference evidence="5 6" key="1">
    <citation type="submission" date="2022-12" db="EMBL/GenBank/DDBJ databases">
        <title>Chromosome-scale assembly of the Ensete ventricosum genome.</title>
        <authorList>
            <person name="Dussert Y."/>
            <person name="Stocks J."/>
            <person name="Wendawek A."/>
            <person name="Woldeyes F."/>
            <person name="Nichols R.A."/>
            <person name="Borrell J.S."/>
        </authorList>
    </citation>
    <scope>NUCLEOTIDE SEQUENCE [LARGE SCALE GENOMIC DNA]</scope>
    <source>
        <strain evidence="6">cv. Maze</strain>
        <tissue evidence="5">Seeds</tissue>
    </source>
</reference>
<evidence type="ECO:0000256" key="1">
    <source>
        <dbReference type="ARBA" id="ARBA00007690"/>
    </source>
</evidence>
<sequence>MDTDVVFFTVDDEAGGGGIDGDDIAASVLARFQSSEREDHQHLCAAVGAIAQALKDQGISLTPVAYFGATASSLDRLSRNPASGSDPAAASLLSFLAVAFPRVSPPVIRSRWTEVSETLVRILGFNSLPPGGVKSGLRCASYLLAVGEKTNWSALSPLYAVLLSFVTAQRLKVRKVSQPSLRGLCCLLVELPQNQLLLRGLEVLCSSSTADVAPELLEDLLSSIALSVSDKEKSADQMASIARLLHLGTRKVYHLNKEICVVKLPLIFNALGDILASEHEEAIFAAMEALKGLICACIDESLIEQGVVRIKTADGELRQSGPTIIAKICATIEGFLGYRYNAVWDMSFQVLSTTFVRLGKSSCYLMAGAVKSLADMQNLSDEDFAFRKQLHECVGSAVSTMGPENFLSILPLNLDADVTDANVWLLPILKQHVAGARLSFFAEHILVLAKEIKQKSYNLEKEGSIFSTRRAQGLVYALWSLLPAFCNYPVDTSSGFKVIQKELCNALREKPDLRGIICCSLQTLIRQNNDIICNESTGPDDKISPSTTEGDHYSKSESEENLKAIQSFSPEFFSVLSETFLTCSKDSGGCLQATIHDFALISDKRVVKKVFMATMHKLLKVTKEAVKANQLNCSGAMLIDCSSNEASLSRERALLLDLAVSLLPGLGDKEIDLLFSAIKPAFQDEEGILQKKAYKILSIILKERGHFISNNLEELLELMIASLPFCHFAAKRHRLDCLYTLIIYISKDLFDHKRRDIVSAFITEIILALKEANKKTRNIAYNLLVKIGHVFEDEERGGKENLLQLFNLIAGGLAGETPHMISAAVKGLARLAFEFSDLVGAAYKLLPSAFLLLQRRNQEITKANLGLIKVLVAKSKPDGLQMHLKTLVEGLLRWQDDTKNRFKAKIKLLLEMLVQTCGFDAVKEVMPEGHMKLLTNIRKINERKERKANSNDGKSEDGESITSRTTISRKWNHTRLFSDFGDEDTGDDSDAELAVAKTFSGRHSKGFTGPASRSSSIGSIRKCKAAQSLPEDLLDQSEGDPLDLLDRQKTRLALRSSAHLKRRQTSSDEPEIDADGRLIVREDGCKPKKENLFQDNDSDARRHIDSCSLLSSLTKTHKKRQKTSDSGWAHPGSEYTNKKAGGDVKRKDKLEPYAYWPLDRKLLNRRVESRAVARKGMAGVMKLTKKLEGHSASSALSLKGLAFKKQRKGGKKR</sequence>
<dbReference type="InterPro" id="IPR016024">
    <property type="entry name" value="ARM-type_fold"/>
</dbReference>
<feature type="compositionally biased region" description="Basic and acidic residues" evidence="2">
    <location>
        <begin position="539"/>
        <end position="556"/>
    </location>
</feature>
<feature type="region of interest" description="Disordered" evidence="2">
    <location>
        <begin position="536"/>
        <end position="556"/>
    </location>
</feature>
<dbReference type="InterPro" id="IPR011989">
    <property type="entry name" value="ARM-like"/>
</dbReference>
<feature type="compositionally biased region" description="Basic and acidic residues" evidence="2">
    <location>
        <begin position="944"/>
        <end position="957"/>
    </location>
</feature>
<gene>
    <name evidence="5" type="ORF">OPV22_026611</name>
</gene>
<feature type="domain" description="RRP12 N-terminal HEAT" evidence="4">
    <location>
        <begin position="20"/>
        <end position="183"/>
    </location>
</feature>
<comment type="caution">
    <text evidence="5">The sequence shown here is derived from an EMBL/GenBank/DDBJ whole genome shotgun (WGS) entry which is preliminary data.</text>
</comment>
<evidence type="ECO:0000256" key="2">
    <source>
        <dbReference type="SAM" id="MobiDB-lite"/>
    </source>
</evidence>
<accession>A0AAV8QM87</accession>
<feature type="domain" description="RRP12 HEAT" evidence="3">
    <location>
        <begin position="277"/>
        <end position="580"/>
    </location>
</feature>
<dbReference type="AlphaFoldDB" id="A0AAV8QM87"/>
<evidence type="ECO:0000313" key="5">
    <source>
        <dbReference type="EMBL" id="KAJ8472268.1"/>
    </source>
</evidence>
<dbReference type="InterPro" id="IPR012978">
    <property type="entry name" value="HEAT_RRP12"/>
</dbReference>
<dbReference type="InterPro" id="IPR057860">
    <property type="entry name" value="HEAT_RRP12_N"/>
</dbReference>
<dbReference type="PANTHER" id="PTHR48445">
    <property type="entry name" value="OS02G0782100 PROTEIN"/>
    <property type="match status" value="1"/>
</dbReference>
<proteinExistence type="inferred from homology"/>
<organism evidence="5 6">
    <name type="scientific">Ensete ventricosum</name>
    <name type="common">Abyssinian banana</name>
    <name type="synonym">Musa ensete</name>
    <dbReference type="NCBI Taxonomy" id="4639"/>
    <lineage>
        <taxon>Eukaryota</taxon>
        <taxon>Viridiplantae</taxon>
        <taxon>Streptophyta</taxon>
        <taxon>Embryophyta</taxon>
        <taxon>Tracheophyta</taxon>
        <taxon>Spermatophyta</taxon>
        <taxon>Magnoliopsida</taxon>
        <taxon>Liliopsida</taxon>
        <taxon>Zingiberales</taxon>
        <taxon>Musaceae</taxon>
        <taxon>Ensete</taxon>
    </lineage>
</organism>